<keyword evidence="10" id="KW-0325">Glycoprotein</keyword>
<evidence type="ECO:0000256" key="6">
    <source>
        <dbReference type="ARBA" id="ARBA00023002"/>
    </source>
</evidence>
<keyword evidence="7" id="KW-0186">Copper</keyword>
<proteinExistence type="inferred from homology"/>
<dbReference type="Pfam" id="PF22810">
    <property type="entry name" value="LPMO_AA14"/>
    <property type="match status" value="1"/>
</dbReference>
<evidence type="ECO:0000256" key="7">
    <source>
        <dbReference type="ARBA" id="ARBA00023008"/>
    </source>
</evidence>
<evidence type="ECO:0000256" key="9">
    <source>
        <dbReference type="ARBA" id="ARBA00023157"/>
    </source>
</evidence>
<organism evidence="12 13">
    <name type="scientific">Lentinula boryana</name>
    <dbReference type="NCBI Taxonomy" id="40481"/>
    <lineage>
        <taxon>Eukaryota</taxon>
        <taxon>Fungi</taxon>
        <taxon>Dikarya</taxon>
        <taxon>Basidiomycota</taxon>
        <taxon>Agaricomycotina</taxon>
        <taxon>Agaricomycetes</taxon>
        <taxon>Agaricomycetidae</taxon>
        <taxon>Agaricales</taxon>
        <taxon>Marasmiineae</taxon>
        <taxon>Omphalotaceae</taxon>
        <taxon>Lentinula</taxon>
    </lineage>
</organism>
<comment type="subcellular location">
    <subcellularLocation>
        <location evidence="2">Secreted</location>
    </subcellularLocation>
</comment>
<accession>A0ABQ8QER3</accession>
<comment type="caution">
    <text evidence="12">The sequence shown here is derived from an EMBL/GenBank/DDBJ whole genome shotgun (WGS) entry which is preliminary data.</text>
</comment>
<comment type="similarity">
    <text evidence="11">Belongs to the polysaccharide monooxygenase AA14 family.</text>
</comment>
<keyword evidence="5" id="KW-0732">Signal</keyword>
<evidence type="ECO:0000256" key="2">
    <source>
        <dbReference type="ARBA" id="ARBA00004613"/>
    </source>
</evidence>
<name>A0ABQ8QER3_9AGAR</name>
<comment type="cofactor">
    <cofactor evidence="1">
        <name>Cu(2+)</name>
        <dbReference type="ChEBI" id="CHEBI:29036"/>
    </cofactor>
</comment>
<keyword evidence="4" id="KW-0479">Metal-binding</keyword>
<reference evidence="12" key="1">
    <citation type="submission" date="2022-08" db="EMBL/GenBank/DDBJ databases">
        <authorList>
            <consortium name="DOE Joint Genome Institute"/>
            <person name="Min B."/>
            <person name="Riley R."/>
            <person name="Sierra-Patev S."/>
            <person name="Naranjo-Ortiz M."/>
            <person name="Looney B."/>
            <person name="Konkel Z."/>
            <person name="Slot J.C."/>
            <person name="Sakamoto Y."/>
            <person name="Steenwyk J.L."/>
            <person name="Rokas A."/>
            <person name="Carro J."/>
            <person name="Camarero S."/>
            <person name="Ferreira P."/>
            <person name="Molpeceres G."/>
            <person name="Ruiz-Duenas F.J."/>
            <person name="Serrano A."/>
            <person name="Henrissat B."/>
            <person name="Drula E."/>
            <person name="Hughes K.W."/>
            <person name="Mata J.L."/>
            <person name="Ishikawa N.K."/>
            <person name="Vargas-Isla R."/>
            <person name="Ushijima S."/>
            <person name="Smith C.A."/>
            <person name="Ahrendt S."/>
            <person name="Andreopoulos W."/>
            <person name="He G."/>
            <person name="Labutti K."/>
            <person name="Lipzen A."/>
            <person name="Ng V."/>
            <person name="Sandor L."/>
            <person name="Barry K."/>
            <person name="Martinez A.T."/>
            <person name="Xiao Y."/>
            <person name="Gibbons J.G."/>
            <person name="Terashima K."/>
            <person name="Hibbett D.S."/>
            <person name="Grigoriev I.V."/>
        </authorList>
    </citation>
    <scope>NUCLEOTIDE SEQUENCE</scope>
    <source>
        <strain evidence="12">TFB10827</strain>
    </source>
</reference>
<dbReference type="Proteomes" id="UP001163828">
    <property type="component" value="Unassembled WGS sequence"/>
</dbReference>
<keyword evidence="13" id="KW-1185">Reference proteome</keyword>
<evidence type="ECO:0000313" key="12">
    <source>
        <dbReference type="EMBL" id="KAJ3996981.1"/>
    </source>
</evidence>
<evidence type="ECO:0000256" key="3">
    <source>
        <dbReference type="ARBA" id="ARBA00022525"/>
    </source>
</evidence>
<keyword evidence="3" id="KW-0964">Secreted</keyword>
<keyword evidence="6" id="KW-0560">Oxidoreductase</keyword>
<evidence type="ECO:0000256" key="10">
    <source>
        <dbReference type="ARBA" id="ARBA00023180"/>
    </source>
</evidence>
<evidence type="ECO:0000256" key="11">
    <source>
        <dbReference type="ARBA" id="ARBA00046340"/>
    </source>
</evidence>
<dbReference type="EMBL" id="MU790595">
    <property type="protein sequence ID" value="KAJ3996981.1"/>
    <property type="molecule type" value="Genomic_DNA"/>
</dbReference>
<sequence>MRISVDSPSYLHHGLLVPSQIFSAELRFGVSKCLCHPQCIFPSTNPNPFCTMQLPLALAASFSAAALVHAHIAAFTKGMWCINGSTGDNLNSDDPVLPLYQLEFDQWWMHAFNGCNQRPPNPGDFLTLPSGDSVVLELASNQAFTSLSYGGRLTSDWPNGQNYPDNNTNPSCITAPNLHTQNQSMAAGTALAISYQSDITKVTPENLAVISVAYNTPFKRLATYHIPDGLPPCPEGGCICGWSWIPNGCGQPNMYFSASRCQVSGNTNSSKSLGSPKPPAWCEGNSTACVKGPKQMLYWHQASGNNIEVSGYDLSGEPKSPAYNAKCGFADGAQNDIFDDDDSSISESTLIKRSLRSVGGATDSIGESDVERRRLRRARKNIGY</sequence>
<evidence type="ECO:0000256" key="8">
    <source>
        <dbReference type="ARBA" id="ARBA00023033"/>
    </source>
</evidence>
<gene>
    <name evidence="12" type="ORF">F5050DRAFT_1497237</name>
</gene>
<evidence type="ECO:0000256" key="5">
    <source>
        <dbReference type="ARBA" id="ARBA00022729"/>
    </source>
</evidence>
<keyword evidence="9" id="KW-1015">Disulfide bond</keyword>
<keyword evidence="8" id="KW-0503">Monooxygenase</keyword>
<evidence type="ECO:0000313" key="13">
    <source>
        <dbReference type="Proteomes" id="UP001163828"/>
    </source>
</evidence>
<dbReference type="InterPro" id="IPR054497">
    <property type="entry name" value="LPMO_AA14"/>
</dbReference>
<protein>
    <submittedName>
        <fullName evidence="12">Uncharacterized protein</fullName>
    </submittedName>
</protein>
<evidence type="ECO:0000256" key="4">
    <source>
        <dbReference type="ARBA" id="ARBA00022723"/>
    </source>
</evidence>
<evidence type="ECO:0000256" key="1">
    <source>
        <dbReference type="ARBA" id="ARBA00001973"/>
    </source>
</evidence>